<dbReference type="HOGENOM" id="CLU_025996_0_7_7"/>
<dbReference type="GO" id="GO:0016758">
    <property type="term" value="F:hexosyltransferase activity"/>
    <property type="evidence" value="ECO:0007669"/>
    <property type="project" value="UniProtKB-ARBA"/>
</dbReference>
<dbReference type="CAZy" id="GT2">
    <property type="family name" value="Glycosyltransferase Family 2"/>
</dbReference>
<organism evidence="2 3">
    <name type="scientific">Desulfosudis oleivorans (strain DSM 6200 / JCM 39069 / Hxd3)</name>
    <name type="common">Desulfococcus oleovorans</name>
    <dbReference type="NCBI Taxonomy" id="96561"/>
    <lineage>
        <taxon>Bacteria</taxon>
        <taxon>Pseudomonadati</taxon>
        <taxon>Thermodesulfobacteriota</taxon>
        <taxon>Desulfobacteria</taxon>
        <taxon>Desulfobacterales</taxon>
        <taxon>Desulfosudaceae</taxon>
        <taxon>Desulfosudis</taxon>
    </lineage>
</organism>
<dbReference type="Proteomes" id="UP000008561">
    <property type="component" value="Chromosome"/>
</dbReference>
<dbReference type="KEGG" id="dol:Dole_1721"/>
<dbReference type="RefSeq" id="WP_012175141.1">
    <property type="nucleotide sequence ID" value="NC_009943.1"/>
</dbReference>
<evidence type="ECO:0000259" key="1">
    <source>
        <dbReference type="Pfam" id="PF00535"/>
    </source>
</evidence>
<evidence type="ECO:0000313" key="2">
    <source>
        <dbReference type="EMBL" id="ABW67525.1"/>
    </source>
</evidence>
<proteinExistence type="predicted"/>
<dbReference type="AlphaFoldDB" id="A9A0M5"/>
<protein>
    <submittedName>
        <fullName evidence="2">Glycosyl transferase family 2</fullName>
    </submittedName>
</protein>
<sequence length="261" mass="30068">MKATSSPPKVSLLTPAYNNGAYIEETIKTVQLQTMEDFEYIVRDDGSSDNTLEIIKKYSESDPRIQVIAGNHAGISKGLNEMVEYSRGAYIGFLDGDDLLAPTALEETVAAFEANPDAGMVYTDYLEVSPDNRQWRYGKRCAAPYSPDRLLVEMMIFHFRMVRRTVFDRTGLFDPELDMAWDYDFCLRVSENFPIVHLPRPLYKYRVHEQNASTKMGYEQIDASRRAVEAALKRRGMDDQYRLKVEIFSRFQIRKKKKTPA</sequence>
<dbReference type="PANTHER" id="PTHR22916">
    <property type="entry name" value="GLYCOSYLTRANSFERASE"/>
    <property type="match status" value="1"/>
</dbReference>
<accession>A9A0M5</accession>
<gene>
    <name evidence="2" type="ordered locus">Dole_1721</name>
</gene>
<dbReference type="Gene3D" id="3.90.550.10">
    <property type="entry name" value="Spore Coat Polysaccharide Biosynthesis Protein SpsA, Chain A"/>
    <property type="match status" value="1"/>
</dbReference>
<dbReference type="Pfam" id="PF00535">
    <property type="entry name" value="Glycos_transf_2"/>
    <property type="match status" value="1"/>
</dbReference>
<name>A9A0M5_DESOH</name>
<feature type="domain" description="Glycosyltransferase 2-like" evidence="1">
    <location>
        <begin position="11"/>
        <end position="169"/>
    </location>
</feature>
<keyword evidence="3" id="KW-1185">Reference proteome</keyword>
<dbReference type="InterPro" id="IPR029044">
    <property type="entry name" value="Nucleotide-diphossugar_trans"/>
</dbReference>
<dbReference type="OrthoDB" id="433681at2"/>
<dbReference type="eggNOG" id="COG1216">
    <property type="taxonomic scope" value="Bacteria"/>
</dbReference>
<keyword evidence="2" id="KW-0808">Transferase</keyword>
<dbReference type="InterPro" id="IPR001173">
    <property type="entry name" value="Glyco_trans_2-like"/>
</dbReference>
<dbReference type="EMBL" id="CP000859">
    <property type="protein sequence ID" value="ABW67525.1"/>
    <property type="molecule type" value="Genomic_DNA"/>
</dbReference>
<reference evidence="2 3" key="1">
    <citation type="submission" date="2007-10" db="EMBL/GenBank/DDBJ databases">
        <title>Complete sequence of Desulfococcus oleovorans Hxd3.</title>
        <authorList>
            <consortium name="US DOE Joint Genome Institute"/>
            <person name="Copeland A."/>
            <person name="Lucas S."/>
            <person name="Lapidus A."/>
            <person name="Barry K."/>
            <person name="Glavina del Rio T."/>
            <person name="Dalin E."/>
            <person name="Tice H."/>
            <person name="Pitluck S."/>
            <person name="Kiss H."/>
            <person name="Brettin T."/>
            <person name="Bruce D."/>
            <person name="Detter J.C."/>
            <person name="Han C."/>
            <person name="Schmutz J."/>
            <person name="Larimer F."/>
            <person name="Land M."/>
            <person name="Hauser L."/>
            <person name="Kyrpides N."/>
            <person name="Kim E."/>
            <person name="Wawrik B."/>
            <person name="Richardson P."/>
        </authorList>
    </citation>
    <scope>NUCLEOTIDE SEQUENCE [LARGE SCALE GENOMIC DNA]</scope>
    <source>
        <strain evidence="3">DSM 6200 / JCM 39069 / Hxd3</strain>
    </source>
</reference>
<evidence type="ECO:0000313" key="3">
    <source>
        <dbReference type="Proteomes" id="UP000008561"/>
    </source>
</evidence>
<dbReference type="STRING" id="96561.Dole_1721"/>
<dbReference type="PANTHER" id="PTHR22916:SF3">
    <property type="entry name" value="UDP-GLCNAC:BETAGAL BETA-1,3-N-ACETYLGLUCOSAMINYLTRANSFERASE-LIKE PROTEIN 1"/>
    <property type="match status" value="1"/>
</dbReference>
<dbReference type="SUPFAM" id="SSF53448">
    <property type="entry name" value="Nucleotide-diphospho-sugar transferases"/>
    <property type="match status" value="1"/>
</dbReference>